<keyword evidence="2" id="KW-0808">Transferase</keyword>
<dbReference type="CDD" id="cd01651">
    <property type="entry name" value="RT_G2_intron"/>
    <property type="match status" value="1"/>
</dbReference>
<dbReference type="InterPro" id="IPR013597">
    <property type="entry name" value="Mat_intron_G2"/>
</dbReference>
<evidence type="ECO:0000313" key="2">
    <source>
        <dbReference type="EMBL" id="MFK4273225.1"/>
    </source>
</evidence>
<dbReference type="InterPro" id="IPR000477">
    <property type="entry name" value="RT_dom"/>
</dbReference>
<dbReference type="PANTHER" id="PTHR34047">
    <property type="entry name" value="NUCLEAR INTRON MATURASE 1, MITOCHONDRIAL-RELATED"/>
    <property type="match status" value="1"/>
</dbReference>
<sequence length="579" mass="66160">MAETTEVVSSVNGTEGGDAEFWNSIDWSQEEAVVRRLRQRIYRATREGDLKQARNLQKLMLRSKANTLTSVRRVAQQSTGRKTAGIDGAVALAPADRGRLARNILAKPDIPARPVKRVYIPKANGKRRPLGIPVIRDRANQARVKNALEPEWEARFEGRSYGFRPGRGCHDAIEAIFHVASPKAARRLWVLDADLSAAFDRISHQHIMDSLGFFPGREQIRGWLRAGVMEQNTFAHTVEGSPQGGVISPLLLNVALHGMGDAVGANQPLKRGRDKYSPPALIRYADDFVGLCSTKEEAEGLKNKLSDWLEPRGLTFNEEKTRFVHLDEGFDFLGFTVRRFKGKLIIKPSKGAVRRARRRIKEIIRSHRGHSEERLVLALSPFTRGWATYYRHVVSSDTFGKLDTYTYTALKRWALYNHPNKTGRWIRERYWGQFAKGRRDKWVFGSPSRHLHKFSWTSIVRHAAVKGDYSRDDPSLEEYWRNRARKRMPQTESKQILQLAYRQRGLCTRCGQDLIEGAGFDPDDVRDWARWFTASCRGVHVHHVVYRSRGGSDHLSNLEVIHAQCHRQLHAGDRKKEPK</sequence>
<accession>A0ABW8M7D5</accession>
<proteinExistence type="predicted"/>
<evidence type="ECO:0000313" key="3">
    <source>
        <dbReference type="Proteomes" id="UP001620295"/>
    </source>
</evidence>
<dbReference type="SMART" id="SM00507">
    <property type="entry name" value="HNHc"/>
    <property type="match status" value="1"/>
</dbReference>
<dbReference type="EMBL" id="JBJDQH010000062">
    <property type="protein sequence ID" value="MFK4273225.1"/>
    <property type="molecule type" value="Genomic_DNA"/>
</dbReference>
<keyword evidence="2" id="KW-0695">RNA-directed DNA polymerase</keyword>
<organism evidence="2 3">
    <name type="scientific">Streptomyces milbemycinicus</name>
    <dbReference type="NCBI Taxonomy" id="476552"/>
    <lineage>
        <taxon>Bacteria</taxon>
        <taxon>Bacillati</taxon>
        <taxon>Actinomycetota</taxon>
        <taxon>Actinomycetes</taxon>
        <taxon>Kitasatosporales</taxon>
        <taxon>Streptomycetaceae</taxon>
        <taxon>Streptomyces</taxon>
    </lineage>
</organism>
<dbReference type="PANTHER" id="PTHR34047:SF10">
    <property type="entry name" value="GROUP II INTRON-ASSOCIATED OPEN READING FRAME"/>
    <property type="match status" value="1"/>
</dbReference>
<dbReference type="NCBIfam" id="TIGR04416">
    <property type="entry name" value="group_II_RT_mat"/>
    <property type="match status" value="1"/>
</dbReference>
<dbReference type="EC" id="2.7.7.49" evidence="2"/>
<protein>
    <submittedName>
        <fullName evidence="2">Group II intron reverse transcriptase/maturase</fullName>
        <ecNumber evidence="2">2.7.7.49</ecNumber>
    </submittedName>
</protein>
<dbReference type="InterPro" id="IPR043502">
    <property type="entry name" value="DNA/RNA_pol_sf"/>
</dbReference>
<keyword evidence="3" id="KW-1185">Reference proteome</keyword>
<dbReference type="PROSITE" id="PS50878">
    <property type="entry name" value="RT_POL"/>
    <property type="match status" value="1"/>
</dbReference>
<dbReference type="RefSeq" id="WP_067082871.1">
    <property type="nucleotide sequence ID" value="NZ_JBJDQH010000062.1"/>
</dbReference>
<name>A0ABW8M7D5_9ACTN</name>
<dbReference type="InterPro" id="IPR030931">
    <property type="entry name" value="Group_II_RT_mat"/>
</dbReference>
<dbReference type="InterPro" id="IPR003615">
    <property type="entry name" value="HNH_nuc"/>
</dbReference>
<dbReference type="Pfam" id="PF00078">
    <property type="entry name" value="RVT_1"/>
    <property type="match status" value="1"/>
</dbReference>
<feature type="domain" description="Reverse transcriptase" evidence="1">
    <location>
        <begin position="101"/>
        <end position="337"/>
    </location>
</feature>
<gene>
    <name evidence="2" type="primary">ltrA</name>
    <name evidence="2" type="ORF">ACI2L5_51535</name>
</gene>
<dbReference type="Proteomes" id="UP001620295">
    <property type="component" value="Unassembled WGS sequence"/>
</dbReference>
<dbReference type="Pfam" id="PF08388">
    <property type="entry name" value="GIIM"/>
    <property type="match status" value="1"/>
</dbReference>
<dbReference type="GO" id="GO:0003964">
    <property type="term" value="F:RNA-directed DNA polymerase activity"/>
    <property type="evidence" value="ECO:0007669"/>
    <property type="project" value="UniProtKB-KW"/>
</dbReference>
<comment type="caution">
    <text evidence="2">The sequence shown here is derived from an EMBL/GenBank/DDBJ whole genome shotgun (WGS) entry which is preliminary data.</text>
</comment>
<dbReference type="InterPro" id="IPR002711">
    <property type="entry name" value="HNH"/>
</dbReference>
<keyword evidence="2" id="KW-0548">Nucleotidyltransferase</keyword>
<dbReference type="SUPFAM" id="SSF56672">
    <property type="entry name" value="DNA/RNA polymerases"/>
    <property type="match status" value="1"/>
</dbReference>
<dbReference type="InterPro" id="IPR025960">
    <property type="entry name" value="RVT_N"/>
</dbReference>
<dbReference type="CDD" id="cd00085">
    <property type="entry name" value="HNHc"/>
    <property type="match status" value="1"/>
</dbReference>
<dbReference type="Gene3D" id="1.10.30.50">
    <property type="match status" value="1"/>
</dbReference>
<dbReference type="Pfam" id="PF01844">
    <property type="entry name" value="HNH"/>
    <property type="match status" value="1"/>
</dbReference>
<evidence type="ECO:0000259" key="1">
    <source>
        <dbReference type="PROSITE" id="PS50878"/>
    </source>
</evidence>
<dbReference type="Pfam" id="PF13655">
    <property type="entry name" value="RVT_N"/>
    <property type="match status" value="1"/>
</dbReference>
<dbReference type="InterPro" id="IPR051083">
    <property type="entry name" value="GrpII_Intron_Splice-Mob/Def"/>
</dbReference>
<reference evidence="2 3" key="1">
    <citation type="submission" date="2024-11" db="EMBL/GenBank/DDBJ databases">
        <title>The Natural Products Discovery Center: Release of the First 8490 Sequenced Strains for Exploring Actinobacteria Biosynthetic Diversity.</title>
        <authorList>
            <person name="Kalkreuter E."/>
            <person name="Kautsar S.A."/>
            <person name="Yang D."/>
            <person name="Bader C.D."/>
            <person name="Teijaro C.N."/>
            <person name="Fluegel L."/>
            <person name="Davis C.M."/>
            <person name="Simpson J.R."/>
            <person name="Lauterbach L."/>
            <person name="Steele A.D."/>
            <person name="Gui C."/>
            <person name="Meng S."/>
            <person name="Li G."/>
            <person name="Viehrig K."/>
            <person name="Ye F."/>
            <person name="Su P."/>
            <person name="Kiefer A.F."/>
            <person name="Nichols A."/>
            <person name="Cepeda A.J."/>
            <person name="Yan W."/>
            <person name="Fan B."/>
            <person name="Jiang Y."/>
            <person name="Adhikari A."/>
            <person name="Zheng C.-J."/>
            <person name="Schuster L."/>
            <person name="Cowan T.M."/>
            <person name="Smanski M.J."/>
            <person name="Chevrette M.G."/>
            <person name="De Carvalho L.P.S."/>
            <person name="Shen B."/>
        </authorList>
    </citation>
    <scope>NUCLEOTIDE SEQUENCE [LARGE SCALE GENOMIC DNA]</scope>
    <source>
        <strain evidence="2 3">NPDC020863</strain>
    </source>
</reference>